<feature type="domain" description="Ig-like" evidence="3">
    <location>
        <begin position="220"/>
        <end position="318"/>
    </location>
</feature>
<feature type="transmembrane region" description="Helical" evidence="2">
    <location>
        <begin position="1116"/>
        <end position="1140"/>
    </location>
</feature>
<feature type="transmembrane region" description="Helical" evidence="2">
    <location>
        <begin position="41"/>
        <end position="65"/>
    </location>
</feature>
<dbReference type="PROSITE" id="PS50835">
    <property type="entry name" value="IG_LIKE"/>
    <property type="match status" value="2"/>
</dbReference>
<protein>
    <recommendedName>
        <fullName evidence="3">Ig-like domain-containing protein</fullName>
    </recommendedName>
</protein>
<dbReference type="InterPro" id="IPR007110">
    <property type="entry name" value="Ig-like_dom"/>
</dbReference>
<dbReference type="SUPFAM" id="SSF48726">
    <property type="entry name" value="Immunoglobulin"/>
    <property type="match status" value="3"/>
</dbReference>
<evidence type="ECO:0000313" key="4">
    <source>
        <dbReference type="EMBL" id="KAJ6222813.1"/>
    </source>
</evidence>
<reference evidence="4" key="1">
    <citation type="submission" date="2022-12" db="EMBL/GenBank/DDBJ databases">
        <title>Genome assemblies of Blomia tropicalis.</title>
        <authorList>
            <person name="Cui Y."/>
        </authorList>
    </citation>
    <scope>NUCLEOTIDE SEQUENCE</scope>
    <source>
        <tissue evidence="4">Adult mites</tissue>
    </source>
</reference>
<dbReference type="PANTHER" id="PTHR23278">
    <property type="entry name" value="SIDESTEP PROTEIN"/>
    <property type="match status" value="1"/>
</dbReference>
<feature type="transmembrane region" description="Helical" evidence="2">
    <location>
        <begin position="157"/>
        <end position="177"/>
    </location>
</feature>
<evidence type="ECO:0000259" key="3">
    <source>
        <dbReference type="PROSITE" id="PS50835"/>
    </source>
</evidence>
<feature type="domain" description="Ig-like" evidence="3">
    <location>
        <begin position="436"/>
        <end position="513"/>
    </location>
</feature>
<keyword evidence="5" id="KW-1185">Reference proteome</keyword>
<dbReference type="Proteomes" id="UP001142055">
    <property type="component" value="Chromosome 1"/>
</dbReference>
<dbReference type="PANTHER" id="PTHR23278:SF19">
    <property type="entry name" value="OBSCURIN"/>
    <property type="match status" value="1"/>
</dbReference>
<dbReference type="InterPro" id="IPR013783">
    <property type="entry name" value="Ig-like_fold"/>
</dbReference>
<keyword evidence="2" id="KW-1133">Transmembrane helix</keyword>
<gene>
    <name evidence="4" type="ORF">RDWZM_001358</name>
</gene>
<evidence type="ECO:0000256" key="1">
    <source>
        <dbReference type="SAM" id="MobiDB-lite"/>
    </source>
</evidence>
<evidence type="ECO:0000256" key="2">
    <source>
        <dbReference type="SAM" id="Phobius"/>
    </source>
</evidence>
<sequence length="1429" mass="161372">MGTNVFPSCNRHHSVHKNDSHERTHPMGRHRYRHHRNRTHLANNMLTVPFSMISTLISLVAWTVILSSYNLFSPSCSQSLFIGGFDLNWNRNESPHGRHLNDCQPSPYTFRSIVCIIVCFTLRTIFKDICLSKKEVKVSSLSFISPPLSSSSSSDKLAFPTLLIGVPCLFILFLLVISQTQTANAQRMEFLNSNQIDSYEHEDEEDNEQTAYPTIKALINSSVGLPCNISQTKEENSIKLILWYKNNVLGTPIYSIDARSHNISQARHFVAPPYQDRATFELNLSARIAILFVKPLRGDDDGHYICRVDFRWTRTTISTVKLDVITRPRSIVKWYRLEKFEKAMAKHSNITSQQLYAELQSTAGPKLIQIRQQISSKDLDPSTSNFPSMPFTSFADHSNNDDQHVHNRTLHSMELLDYYLNIKQQTRMEPLHLRSGYDVELICQTNGSWPLATIEWKLRDFRTNIEKDITHLSSSYVEGLNTFSQLRLVPKFTDNRASLICRALNIALRDSLSNASNGDKHGNVQQSNSKINGNNIGTNTNGNISTWNGHHHHHHRMDHYGEPIKRQTDRFGFRLPFQLETSVLLDVNYKPIVSIKLLSGEQMYHEVSMSSMNDTKLTQLLSSSSPSRMKTKTIDANLNYYQFVENQEIFFNCSINANPPVHLVHWFFNGIPLQTDLVKVEPQCRTELEVIQYHQLGDFVQLKCQVLANPIDDIRFMWQFNDTLYNVDYGAENRSIDGMFDGIGHVANWTTTTTTTINRKMTLNDEQKWKTNVSPSTAYFGTSSSTSSINQQEHMVTNVIRVELKKWANFGHFSCAATNHIGKQKEACKWHIVPEHYHSHHHQDERRGEHSNGSKHHHRYHHRHHQTKSDVHHFGLAGTLNNCQIIESSNAVVIKCPDSFNQHSDAITQDILTSADNGEKRPSLLNTWPIDHVVTTDQTIAGHVGIDSNRVNQAELPLSRLTYHVQVFQLADSHGRVNHSLPTNNRNRSYDTSQHYFPQIDQPEPGKRVAANSFPTSATSDATSLATIIPDSTMMVMDTINFTNPLFIITNLTASTNYMFKIWSSKITNQEAIVDQVNITVRTRSIEDGFNSIDDDIRSDMSTTFALLLKLGNRKLMLMLAMVAFVCVIFVALTVTYAIVKIRAILDVRKARRAVNVNESINALETALCEMRPDMLESDLKTNKSPFTSETYRPYISVDNVDDADCLRSIGGIDQTRSCGSTLNRPFVDSSLLTYQNYLYPSMTTANGNHIKLNSSDEESASNRTIMTSTDSNYTCDSGGGSGGKSRLELSFDKRCYQSSMAIEQPANVVFCMETQLTPSNSSHAFLIPETYQSFPLQLHIVPEGGDELESNHPQSVTMLGVATSSVATEKCAYLTSNEANMNTTMTKTTTTTTATATSTTNMVNPQMSITVSENGDSMLSPKSIQTTV</sequence>
<evidence type="ECO:0000313" key="5">
    <source>
        <dbReference type="Proteomes" id="UP001142055"/>
    </source>
</evidence>
<feature type="region of interest" description="Disordered" evidence="1">
    <location>
        <begin position="838"/>
        <end position="864"/>
    </location>
</feature>
<proteinExistence type="predicted"/>
<feature type="compositionally biased region" description="Basic and acidic residues" evidence="1">
    <location>
        <begin position="16"/>
        <end position="25"/>
    </location>
</feature>
<name>A0A9Q0MAI2_BLOTA</name>
<feature type="region of interest" description="Disordered" evidence="1">
    <location>
        <begin position="1"/>
        <end position="27"/>
    </location>
</feature>
<comment type="caution">
    <text evidence="4">The sequence shown here is derived from an EMBL/GenBank/DDBJ whole genome shotgun (WGS) entry which is preliminary data.</text>
</comment>
<dbReference type="EMBL" id="JAPWDV010000001">
    <property type="protein sequence ID" value="KAJ6222813.1"/>
    <property type="molecule type" value="Genomic_DNA"/>
</dbReference>
<feature type="compositionally biased region" description="Basic and acidic residues" evidence="1">
    <location>
        <begin position="838"/>
        <end position="852"/>
    </location>
</feature>
<feature type="region of interest" description="Disordered" evidence="1">
    <location>
        <begin position="515"/>
        <end position="535"/>
    </location>
</feature>
<feature type="compositionally biased region" description="Basic residues" evidence="1">
    <location>
        <begin position="853"/>
        <end position="864"/>
    </location>
</feature>
<dbReference type="InterPro" id="IPR036179">
    <property type="entry name" value="Ig-like_dom_sf"/>
</dbReference>
<organism evidence="4 5">
    <name type="scientific">Blomia tropicalis</name>
    <name type="common">Mite</name>
    <dbReference type="NCBI Taxonomy" id="40697"/>
    <lineage>
        <taxon>Eukaryota</taxon>
        <taxon>Metazoa</taxon>
        <taxon>Ecdysozoa</taxon>
        <taxon>Arthropoda</taxon>
        <taxon>Chelicerata</taxon>
        <taxon>Arachnida</taxon>
        <taxon>Acari</taxon>
        <taxon>Acariformes</taxon>
        <taxon>Sarcoptiformes</taxon>
        <taxon>Astigmata</taxon>
        <taxon>Glycyphagoidea</taxon>
        <taxon>Echimyopodidae</taxon>
        <taxon>Blomia</taxon>
    </lineage>
</organism>
<dbReference type="Gene3D" id="2.60.40.10">
    <property type="entry name" value="Immunoglobulins"/>
    <property type="match status" value="3"/>
</dbReference>
<feature type="transmembrane region" description="Helical" evidence="2">
    <location>
        <begin position="108"/>
        <end position="126"/>
    </location>
</feature>
<accession>A0A9Q0MAI2</accession>
<keyword evidence="2" id="KW-0472">Membrane</keyword>
<keyword evidence="2" id="KW-0812">Transmembrane</keyword>